<keyword evidence="2" id="KW-0808">Transferase</keyword>
<reference evidence="2" key="1">
    <citation type="journal article" date="2020" name="Stud. Mycol.">
        <title>101 Dothideomycetes genomes: a test case for predicting lifestyles and emergence of pathogens.</title>
        <authorList>
            <person name="Haridas S."/>
            <person name="Albert R."/>
            <person name="Binder M."/>
            <person name="Bloem J."/>
            <person name="Labutti K."/>
            <person name="Salamov A."/>
            <person name="Andreopoulos B."/>
            <person name="Baker S."/>
            <person name="Barry K."/>
            <person name="Bills G."/>
            <person name="Bluhm B."/>
            <person name="Cannon C."/>
            <person name="Castanera R."/>
            <person name="Culley D."/>
            <person name="Daum C."/>
            <person name="Ezra D."/>
            <person name="Gonzalez J."/>
            <person name="Henrissat B."/>
            <person name="Kuo A."/>
            <person name="Liang C."/>
            <person name="Lipzen A."/>
            <person name="Lutzoni F."/>
            <person name="Magnuson J."/>
            <person name="Mondo S."/>
            <person name="Nolan M."/>
            <person name="Ohm R."/>
            <person name="Pangilinan J."/>
            <person name="Park H.-J."/>
            <person name="Ramirez L."/>
            <person name="Alfaro M."/>
            <person name="Sun H."/>
            <person name="Tritt A."/>
            <person name="Yoshinaga Y."/>
            <person name="Zwiers L.-H."/>
            <person name="Turgeon B."/>
            <person name="Goodwin S."/>
            <person name="Spatafora J."/>
            <person name="Crous P."/>
            <person name="Grigoriev I."/>
        </authorList>
    </citation>
    <scope>NUCLEOTIDE SEQUENCE</scope>
    <source>
        <strain evidence="2">CBS 133067</strain>
    </source>
</reference>
<dbReference type="InterPro" id="IPR029063">
    <property type="entry name" value="SAM-dependent_MTases_sf"/>
</dbReference>
<feature type="region of interest" description="Disordered" evidence="1">
    <location>
        <begin position="1"/>
        <end position="27"/>
    </location>
</feature>
<dbReference type="Pfam" id="PF13489">
    <property type="entry name" value="Methyltransf_23"/>
    <property type="match status" value="1"/>
</dbReference>
<organism evidence="2 3">
    <name type="scientific">Rhizodiscina lignyota</name>
    <dbReference type="NCBI Taxonomy" id="1504668"/>
    <lineage>
        <taxon>Eukaryota</taxon>
        <taxon>Fungi</taxon>
        <taxon>Dikarya</taxon>
        <taxon>Ascomycota</taxon>
        <taxon>Pezizomycotina</taxon>
        <taxon>Dothideomycetes</taxon>
        <taxon>Pleosporomycetidae</taxon>
        <taxon>Aulographales</taxon>
        <taxon>Rhizodiscinaceae</taxon>
        <taxon>Rhizodiscina</taxon>
    </lineage>
</organism>
<evidence type="ECO:0000313" key="3">
    <source>
        <dbReference type="Proteomes" id="UP000799772"/>
    </source>
</evidence>
<dbReference type="GO" id="GO:0032259">
    <property type="term" value="P:methylation"/>
    <property type="evidence" value="ECO:0007669"/>
    <property type="project" value="UniProtKB-KW"/>
</dbReference>
<dbReference type="GO" id="GO:0008168">
    <property type="term" value="F:methyltransferase activity"/>
    <property type="evidence" value="ECO:0007669"/>
    <property type="project" value="UniProtKB-KW"/>
</dbReference>
<dbReference type="EMBL" id="ML978135">
    <property type="protein sequence ID" value="KAF2094145.1"/>
    <property type="molecule type" value="Genomic_DNA"/>
</dbReference>
<keyword evidence="2" id="KW-0489">Methyltransferase</keyword>
<comment type="caution">
    <text evidence="2">The sequence shown here is derived from an EMBL/GenBank/DDBJ whole genome shotgun (WGS) entry which is preliminary data.</text>
</comment>
<dbReference type="PANTHER" id="PTHR43591">
    <property type="entry name" value="METHYLTRANSFERASE"/>
    <property type="match status" value="1"/>
</dbReference>
<sequence length="329" mass="37037">MAEEGEAADQPILIDSDRDSSFGDSDVASETTSLRSSVFNYVYENGRRYHSYRQGAYWGPNDERAQDNLDLFHHIYTLTLSGALYLAPIDEKPQRVLDIGTGTGIWAIDFADAHPSASVIATDLSPIQPDIVPPNVEFQIDDFTAPWTFTPASFDFIHARSIYGSVADYPALYGEIHNALKPGGWFEQAEISVVPKSEDGSIAGTYMERWGPLAIECGEKFGKSFRIAEDSEEEMKKAGFVNVTYRTFKWPIGTWPRDAKYKQIGAYNRLGWEDGIEGWAMFLFTNYLGWQKDEVQVLIAGIRKELRDPKIHGYQHISICYGQRATSND</sequence>
<proteinExistence type="predicted"/>
<dbReference type="OrthoDB" id="2013972at2759"/>
<protein>
    <submittedName>
        <fullName evidence="2">Methyltransferase</fullName>
    </submittedName>
</protein>
<dbReference type="Proteomes" id="UP000799772">
    <property type="component" value="Unassembled WGS sequence"/>
</dbReference>
<dbReference type="AlphaFoldDB" id="A0A9P4I367"/>
<evidence type="ECO:0000256" key="1">
    <source>
        <dbReference type="SAM" id="MobiDB-lite"/>
    </source>
</evidence>
<keyword evidence="3" id="KW-1185">Reference proteome</keyword>
<dbReference type="CDD" id="cd02440">
    <property type="entry name" value="AdoMet_MTases"/>
    <property type="match status" value="1"/>
</dbReference>
<dbReference type="SUPFAM" id="SSF53335">
    <property type="entry name" value="S-adenosyl-L-methionine-dependent methyltransferases"/>
    <property type="match status" value="1"/>
</dbReference>
<dbReference type="Gene3D" id="3.40.50.150">
    <property type="entry name" value="Vaccinia Virus protein VP39"/>
    <property type="match status" value="1"/>
</dbReference>
<accession>A0A9P4I367</accession>
<dbReference type="PANTHER" id="PTHR43591:SF24">
    <property type="entry name" value="2-METHOXY-6-POLYPRENYL-1,4-BENZOQUINOL METHYLASE, MITOCHONDRIAL"/>
    <property type="match status" value="1"/>
</dbReference>
<gene>
    <name evidence="2" type="ORF">NA57DRAFT_80562</name>
</gene>
<name>A0A9P4I367_9PEZI</name>
<evidence type="ECO:0000313" key="2">
    <source>
        <dbReference type="EMBL" id="KAF2094145.1"/>
    </source>
</evidence>